<dbReference type="GO" id="GO:0000981">
    <property type="term" value="F:DNA-binding transcription factor activity, RNA polymerase II-specific"/>
    <property type="evidence" value="ECO:0007669"/>
    <property type="project" value="InterPro"/>
</dbReference>
<proteinExistence type="inferred from homology"/>
<dbReference type="AlphaFoldDB" id="A0A8H4RRA1"/>
<keyword evidence="4" id="KW-0238">DNA-binding</keyword>
<dbReference type="Proteomes" id="UP000566819">
    <property type="component" value="Unassembled WGS sequence"/>
</dbReference>
<dbReference type="CDD" id="cd14710">
    <property type="entry name" value="bZIP_HAC1-like"/>
    <property type="match status" value="1"/>
</dbReference>
<dbReference type="InterPro" id="IPR046347">
    <property type="entry name" value="bZIP_sf"/>
</dbReference>
<evidence type="ECO:0000256" key="4">
    <source>
        <dbReference type="ARBA" id="ARBA00023125"/>
    </source>
</evidence>
<dbReference type="SUPFAM" id="SSF57959">
    <property type="entry name" value="Leucine zipper domain"/>
    <property type="match status" value="1"/>
</dbReference>
<dbReference type="PANTHER" id="PTHR46714">
    <property type="entry name" value="TRANSCRIPTIONAL ACTIVATOR HAC1"/>
    <property type="match status" value="1"/>
</dbReference>
<dbReference type="GO" id="GO:0006986">
    <property type="term" value="P:response to unfolded protein"/>
    <property type="evidence" value="ECO:0007669"/>
    <property type="project" value="UniProtKB-KW"/>
</dbReference>
<feature type="compositionally biased region" description="Polar residues" evidence="8">
    <location>
        <begin position="212"/>
        <end position="234"/>
    </location>
</feature>
<evidence type="ECO:0000313" key="10">
    <source>
        <dbReference type="EMBL" id="KAF4633037.1"/>
    </source>
</evidence>
<sequence length="375" mass="41295">MSTTPQIKFEDSPAESLADSFTSTPGALYPSLFANNTMDPVEVMTPQSYEGDSMFGGSIRGESVAGDTPAPEKKPVKKRKSWGQQLPEPKTNLPPRKRAKTEDEKEQRRVERVLRNRRAAQSSRERKRQEVEALEAEKRAIERRNQDLEMRLAHMEEQNLRLQQELAQITGNKMAVFRGSSVASSPSQELRQAPSPVTFSQELFGSRDSDARTSISTQSISESHPAVQTVNPASLSPEIRPVAESANASSSDMTQHPAAMFHDFSHLSNLGNDNVHQHDFSGYFDAPQPTESDTYILENGLLPLADNFNLNFDHMVGHNDGGFDDFNLDDFLNHDDQPAPETQSSDSLAETTASLQPQLGASSYGCDDGGNAVSV</sequence>
<comment type="subcellular location">
    <subcellularLocation>
        <location evidence="1">Nucleus</location>
    </subcellularLocation>
</comment>
<feature type="region of interest" description="Disordered" evidence="8">
    <location>
        <begin position="43"/>
        <end position="139"/>
    </location>
</feature>
<dbReference type="InterPro" id="IPR044280">
    <property type="entry name" value="Hac1/HY5"/>
</dbReference>
<reference evidence="10 11" key="1">
    <citation type="submission" date="2020-03" db="EMBL/GenBank/DDBJ databases">
        <title>Draft Genome Sequence of Cudoniella acicularis.</title>
        <authorList>
            <person name="Buettner E."/>
            <person name="Kellner H."/>
        </authorList>
    </citation>
    <scope>NUCLEOTIDE SEQUENCE [LARGE SCALE GENOMIC DNA]</scope>
    <source>
        <strain evidence="10 11">DSM 108380</strain>
    </source>
</reference>
<dbReference type="InterPro" id="IPR004827">
    <property type="entry name" value="bZIP"/>
</dbReference>
<feature type="compositionally biased region" description="Basic and acidic residues" evidence="8">
    <location>
        <begin position="100"/>
        <end position="114"/>
    </location>
</feature>
<feature type="compositionally biased region" description="Polar residues" evidence="8">
    <location>
        <begin position="340"/>
        <end position="361"/>
    </location>
</feature>
<keyword evidence="5" id="KW-0804">Transcription</keyword>
<evidence type="ECO:0000256" key="3">
    <source>
        <dbReference type="ARBA" id="ARBA00023015"/>
    </source>
</evidence>
<keyword evidence="6" id="KW-0834">Unfolded protein response</keyword>
<feature type="region of interest" description="Disordered" evidence="8">
    <location>
        <begin position="1"/>
        <end position="29"/>
    </location>
</feature>
<evidence type="ECO:0000256" key="7">
    <source>
        <dbReference type="ARBA" id="ARBA00023242"/>
    </source>
</evidence>
<dbReference type="SMART" id="SM00338">
    <property type="entry name" value="BRLZ"/>
    <property type="match status" value="1"/>
</dbReference>
<feature type="compositionally biased region" description="Basic and acidic residues" evidence="8">
    <location>
        <begin position="123"/>
        <end position="139"/>
    </location>
</feature>
<name>A0A8H4RRA1_9HELO</name>
<dbReference type="GO" id="GO:0005634">
    <property type="term" value="C:nucleus"/>
    <property type="evidence" value="ECO:0007669"/>
    <property type="project" value="UniProtKB-SubCell"/>
</dbReference>
<evidence type="ECO:0000313" key="11">
    <source>
        <dbReference type="Proteomes" id="UP000566819"/>
    </source>
</evidence>
<evidence type="ECO:0000259" key="9">
    <source>
        <dbReference type="PROSITE" id="PS50217"/>
    </source>
</evidence>
<protein>
    <recommendedName>
        <fullName evidence="9">BZIP domain-containing protein</fullName>
    </recommendedName>
</protein>
<evidence type="ECO:0000256" key="1">
    <source>
        <dbReference type="ARBA" id="ARBA00004123"/>
    </source>
</evidence>
<evidence type="ECO:0000256" key="2">
    <source>
        <dbReference type="ARBA" id="ARBA00007163"/>
    </source>
</evidence>
<dbReference type="PANTHER" id="PTHR46714:SF6">
    <property type="entry name" value="TRANSCRIPTIONAL ACTIVATOR HAC1"/>
    <property type="match status" value="1"/>
</dbReference>
<dbReference type="PROSITE" id="PS50217">
    <property type="entry name" value="BZIP"/>
    <property type="match status" value="1"/>
</dbReference>
<comment type="similarity">
    <text evidence="2">Belongs to the bZIP family.</text>
</comment>
<dbReference type="Gene3D" id="1.20.5.170">
    <property type="match status" value="1"/>
</dbReference>
<gene>
    <name evidence="10" type="ORF">G7Y89_g5089</name>
</gene>
<keyword evidence="3" id="KW-0805">Transcription regulation</keyword>
<dbReference type="GO" id="GO:0003677">
    <property type="term" value="F:DNA binding"/>
    <property type="evidence" value="ECO:0007669"/>
    <property type="project" value="UniProtKB-KW"/>
</dbReference>
<dbReference type="OrthoDB" id="674948at2759"/>
<keyword evidence="11" id="KW-1185">Reference proteome</keyword>
<dbReference type="GO" id="GO:0045944">
    <property type="term" value="P:positive regulation of transcription by RNA polymerase II"/>
    <property type="evidence" value="ECO:0007669"/>
    <property type="project" value="InterPro"/>
</dbReference>
<evidence type="ECO:0000256" key="5">
    <source>
        <dbReference type="ARBA" id="ARBA00023163"/>
    </source>
</evidence>
<organism evidence="10 11">
    <name type="scientific">Cudoniella acicularis</name>
    <dbReference type="NCBI Taxonomy" id="354080"/>
    <lineage>
        <taxon>Eukaryota</taxon>
        <taxon>Fungi</taxon>
        <taxon>Dikarya</taxon>
        <taxon>Ascomycota</taxon>
        <taxon>Pezizomycotina</taxon>
        <taxon>Leotiomycetes</taxon>
        <taxon>Helotiales</taxon>
        <taxon>Tricladiaceae</taxon>
        <taxon>Cudoniella</taxon>
    </lineage>
</organism>
<feature type="region of interest" description="Disordered" evidence="8">
    <location>
        <begin position="332"/>
        <end position="375"/>
    </location>
</feature>
<evidence type="ECO:0000256" key="8">
    <source>
        <dbReference type="SAM" id="MobiDB-lite"/>
    </source>
</evidence>
<accession>A0A8H4RRA1</accession>
<feature type="domain" description="BZIP" evidence="9">
    <location>
        <begin position="106"/>
        <end position="169"/>
    </location>
</feature>
<comment type="caution">
    <text evidence="10">The sequence shown here is derived from an EMBL/GenBank/DDBJ whole genome shotgun (WGS) entry which is preliminary data.</text>
</comment>
<feature type="region of interest" description="Disordered" evidence="8">
    <location>
        <begin position="205"/>
        <end position="234"/>
    </location>
</feature>
<evidence type="ECO:0000256" key="6">
    <source>
        <dbReference type="ARBA" id="ARBA00023230"/>
    </source>
</evidence>
<keyword evidence="7" id="KW-0539">Nucleus</keyword>
<dbReference type="EMBL" id="JAAMPI010000295">
    <property type="protein sequence ID" value="KAF4633037.1"/>
    <property type="molecule type" value="Genomic_DNA"/>
</dbReference>